<dbReference type="RefSeq" id="WP_005980669.1">
    <property type="nucleotide sequence ID" value="NZ_CABKNW010000005.1"/>
</dbReference>
<dbReference type="Pfam" id="PF00583">
    <property type="entry name" value="Acetyltransf_1"/>
    <property type="match status" value="1"/>
</dbReference>
<dbReference type="PANTHER" id="PTHR43415:SF3">
    <property type="entry name" value="GNAT-FAMILY ACETYLTRANSFERASE"/>
    <property type="match status" value="1"/>
</dbReference>
<reference evidence="2 3" key="1">
    <citation type="submission" date="2018-06" db="EMBL/GenBank/DDBJ databases">
        <authorList>
            <consortium name="Pathogen Informatics"/>
            <person name="Doyle S."/>
        </authorList>
    </citation>
    <scope>NUCLEOTIDE SEQUENCE [LARGE SCALE GENOMIC DNA]</scope>
    <source>
        <strain evidence="2 3">NCTC12112</strain>
    </source>
</reference>
<proteinExistence type="predicted"/>
<dbReference type="Proteomes" id="UP000249008">
    <property type="component" value="Chromosome 1"/>
</dbReference>
<feature type="domain" description="N-acetyltransferase" evidence="1">
    <location>
        <begin position="12"/>
        <end position="175"/>
    </location>
</feature>
<dbReference type="EMBL" id="LS483487">
    <property type="protein sequence ID" value="SQJ11543.1"/>
    <property type="molecule type" value="Genomic_DNA"/>
</dbReference>
<evidence type="ECO:0000313" key="2">
    <source>
        <dbReference type="EMBL" id="SQJ11543.1"/>
    </source>
</evidence>
<dbReference type="CDD" id="cd04301">
    <property type="entry name" value="NAT_SF"/>
    <property type="match status" value="1"/>
</dbReference>
<dbReference type="InterPro" id="IPR000182">
    <property type="entry name" value="GNAT_dom"/>
</dbReference>
<dbReference type="PANTHER" id="PTHR43415">
    <property type="entry name" value="SPERMIDINE N(1)-ACETYLTRANSFERASE"/>
    <property type="match status" value="1"/>
</dbReference>
<dbReference type="PROSITE" id="PS51186">
    <property type="entry name" value="GNAT"/>
    <property type="match status" value="1"/>
</dbReference>
<accession>A0AAX1TT81</accession>
<evidence type="ECO:0000313" key="3">
    <source>
        <dbReference type="Proteomes" id="UP000249008"/>
    </source>
</evidence>
<dbReference type="AlphaFoldDB" id="A0AAX1TT81"/>
<name>A0AAX1TT81_9FUSO</name>
<protein>
    <submittedName>
        <fullName evidence="2">Acetyltransferase YhhY</fullName>
    </submittedName>
</protein>
<dbReference type="KEGG" id="ful:C4N20_03915"/>
<dbReference type="Gene3D" id="3.40.630.30">
    <property type="match status" value="1"/>
</dbReference>
<organism evidence="2 3">
    <name type="scientific">Fusobacterium ulcerans</name>
    <dbReference type="NCBI Taxonomy" id="861"/>
    <lineage>
        <taxon>Bacteria</taxon>
        <taxon>Fusobacteriati</taxon>
        <taxon>Fusobacteriota</taxon>
        <taxon>Fusobacteriia</taxon>
        <taxon>Fusobacteriales</taxon>
        <taxon>Fusobacteriaceae</taxon>
        <taxon>Fusobacterium</taxon>
    </lineage>
</organism>
<dbReference type="SUPFAM" id="SSF55729">
    <property type="entry name" value="Acyl-CoA N-acyltransferases (Nat)"/>
    <property type="match status" value="1"/>
</dbReference>
<dbReference type="GeneID" id="78453944"/>
<dbReference type="GO" id="GO:0016747">
    <property type="term" value="F:acyltransferase activity, transferring groups other than amino-acyl groups"/>
    <property type="evidence" value="ECO:0007669"/>
    <property type="project" value="InterPro"/>
</dbReference>
<dbReference type="InterPro" id="IPR016181">
    <property type="entry name" value="Acyl_CoA_acyltransferase"/>
</dbReference>
<gene>
    <name evidence="2" type="ORF">NCTC12112_02666</name>
</gene>
<evidence type="ECO:0000259" key="1">
    <source>
        <dbReference type="PROSITE" id="PS51186"/>
    </source>
</evidence>
<sequence>MKEYILKNGKKLVIKLAEEKDAEGLLIHINQAGRETDFLGFGKEGYDKNVEQEKAVIKSFTPKNFMLVAVIDGEIIASCSIGSREERVRLKHMGNLGICVQKKAWGLGVGNYLMEYVLEKAKEGGLTKVNLDVRVDNEKAIHLYEKFGFEKEGTIKKCLLIDGIYYDNYIMGREV</sequence>